<dbReference type="EMBL" id="CAJNOK010014511">
    <property type="protein sequence ID" value="CAF1206369.1"/>
    <property type="molecule type" value="Genomic_DNA"/>
</dbReference>
<comment type="caution">
    <text evidence="2">The sequence shown here is derived from an EMBL/GenBank/DDBJ whole genome shotgun (WGS) entry which is preliminary data.</text>
</comment>
<evidence type="ECO:0000313" key="3">
    <source>
        <dbReference type="EMBL" id="CAF4015735.1"/>
    </source>
</evidence>
<sequence length="66" mass="7516">MQPRAVPSLIVTGKKTGIGFITQAEYLSQVFGHSLLQYSKETSQKTDLVRSYSVNIFRTEKQTFFL</sequence>
<protein>
    <submittedName>
        <fullName evidence="2">Uncharacterized protein</fullName>
    </submittedName>
</protein>
<evidence type="ECO:0000313" key="2">
    <source>
        <dbReference type="EMBL" id="CAF1313804.1"/>
    </source>
</evidence>
<evidence type="ECO:0000313" key="1">
    <source>
        <dbReference type="EMBL" id="CAF1206369.1"/>
    </source>
</evidence>
<proteinExistence type="predicted"/>
<gene>
    <name evidence="2" type="ORF">GPM918_LOCUS29127</name>
    <name evidence="1" type="ORF">OVA965_LOCUS24234</name>
    <name evidence="4" type="ORF">SRO942_LOCUS29687</name>
    <name evidence="3" type="ORF">TMI583_LOCUS24955</name>
</gene>
<evidence type="ECO:0000313" key="5">
    <source>
        <dbReference type="Proteomes" id="UP000663829"/>
    </source>
</evidence>
<dbReference type="Proteomes" id="UP000663829">
    <property type="component" value="Unassembled WGS sequence"/>
</dbReference>
<organism evidence="2 5">
    <name type="scientific">Didymodactylos carnosus</name>
    <dbReference type="NCBI Taxonomy" id="1234261"/>
    <lineage>
        <taxon>Eukaryota</taxon>
        <taxon>Metazoa</taxon>
        <taxon>Spiralia</taxon>
        <taxon>Gnathifera</taxon>
        <taxon>Rotifera</taxon>
        <taxon>Eurotatoria</taxon>
        <taxon>Bdelloidea</taxon>
        <taxon>Philodinida</taxon>
        <taxon>Philodinidae</taxon>
        <taxon>Didymodactylos</taxon>
    </lineage>
</organism>
<dbReference type="EMBL" id="CAJOBC010043990">
    <property type="protein sequence ID" value="CAF4153874.1"/>
    <property type="molecule type" value="Genomic_DNA"/>
</dbReference>
<keyword evidence="5" id="KW-1185">Reference proteome</keyword>
<dbReference type="EMBL" id="CAJOBA010036045">
    <property type="protein sequence ID" value="CAF4015735.1"/>
    <property type="molecule type" value="Genomic_DNA"/>
</dbReference>
<reference evidence="2" key="1">
    <citation type="submission" date="2021-02" db="EMBL/GenBank/DDBJ databases">
        <authorList>
            <person name="Nowell W R."/>
        </authorList>
    </citation>
    <scope>NUCLEOTIDE SEQUENCE</scope>
</reference>
<accession>A0A815EKV3</accession>
<dbReference type="Proteomes" id="UP000681722">
    <property type="component" value="Unassembled WGS sequence"/>
</dbReference>
<dbReference type="Proteomes" id="UP000682733">
    <property type="component" value="Unassembled WGS sequence"/>
</dbReference>
<dbReference type="EMBL" id="CAJNOQ010013070">
    <property type="protein sequence ID" value="CAF1313804.1"/>
    <property type="molecule type" value="Genomic_DNA"/>
</dbReference>
<dbReference type="AlphaFoldDB" id="A0A815EKV3"/>
<name>A0A815EKV3_9BILA</name>
<evidence type="ECO:0000313" key="4">
    <source>
        <dbReference type="EMBL" id="CAF4153874.1"/>
    </source>
</evidence>
<dbReference type="Proteomes" id="UP000677228">
    <property type="component" value="Unassembled WGS sequence"/>
</dbReference>